<keyword evidence="3" id="KW-1185">Reference proteome</keyword>
<dbReference type="Pfam" id="PF01661">
    <property type="entry name" value="Macro"/>
    <property type="match status" value="1"/>
</dbReference>
<proteinExistence type="predicted"/>
<dbReference type="NCBIfam" id="NF001664">
    <property type="entry name" value="PRK00431.1-6"/>
    <property type="match status" value="1"/>
</dbReference>
<dbReference type="AlphaFoldDB" id="K9WUH5"/>
<dbReference type="CDD" id="cd02908">
    <property type="entry name" value="Macro_OAADPr_deacetylase"/>
    <property type="match status" value="1"/>
</dbReference>
<protein>
    <submittedName>
        <fullName evidence="2">Putative phosphatase, C-terminal domain of histone macro H2A1 like protein</fullName>
    </submittedName>
</protein>
<dbReference type="SUPFAM" id="SSF52949">
    <property type="entry name" value="Macro domain-like"/>
    <property type="match status" value="1"/>
</dbReference>
<dbReference type="STRING" id="56107.Cylst_0841"/>
<feature type="domain" description="Macro" evidence="1">
    <location>
        <begin position="1"/>
        <end position="168"/>
    </location>
</feature>
<dbReference type="InterPro" id="IPR002589">
    <property type="entry name" value="Macro_dom"/>
</dbReference>
<reference evidence="2 3" key="1">
    <citation type="submission" date="2012-06" db="EMBL/GenBank/DDBJ databases">
        <title>Finished chromosome of genome of Cylindrospermum stagnale PCC 7417.</title>
        <authorList>
            <consortium name="US DOE Joint Genome Institute"/>
            <person name="Gugger M."/>
            <person name="Coursin T."/>
            <person name="Rippka R."/>
            <person name="Tandeau De Marsac N."/>
            <person name="Huntemann M."/>
            <person name="Wei C.-L."/>
            <person name="Han J."/>
            <person name="Detter J.C."/>
            <person name="Han C."/>
            <person name="Tapia R."/>
            <person name="Chen A."/>
            <person name="Kyrpides N."/>
            <person name="Mavromatis K."/>
            <person name="Markowitz V."/>
            <person name="Szeto E."/>
            <person name="Ivanova N."/>
            <person name="Pagani I."/>
            <person name="Pati A."/>
            <person name="Goodwin L."/>
            <person name="Nordberg H.P."/>
            <person name="Cantor M.N."/>
            <person name="Hua S.X."/>
            <person name="Woyke T."/>
            <person name="Kerfeld C.A."/>
        </authorList>
    </citation>
    <scope>NUCLEOTIDE SEQUENCE [LARGE SCALE GENOMIC DNA]</scope>
    <source>
        <strain evidence="2 3">PCC 7417</strain>
    </source>
</reference>
<accession>K9WUH5</accession>
<evidence type="ECO:0000259" key="1">
    <source>
        <dbReference type="PROSITE" id="PS51154"/>
    </source>
</evidence>
<dbReference type="eggNOG" id="COG2110">
    <property type="taxonomic scope" value="Bacteria"/>
</dbReference>
<dbReference type="PANTHER" id="PTHR11106:SF27">
    <property type="entry name" value="MACRO DOMAIN-CONTAINING PROTEIN"/>
    <property type="match status" value="1"/>
</dbReference>
<dbReference type="KEGG" id="csg:Cylst_0841"/>
<dbReference type="Gene3D" id="3.40.220.10">
    <property type="entry name" value="Leucine Aminopeptidase, subunit E, domain 1"/>
    <property type="match status" value="1"/>
</dbReference>
<dbReference type="PANTHER" id="PTHR11106">
    <property type="entry name" value="GANGLIOSIDE INDUCED DIFFERENTIATION ASSOCIATED PROTEIN 2-RELATED"/>
    <property type="match status" value="1"/>
</dbReference>
<dbReference type="InterPro" id="IPR043472">
    <property type="entry name" value="Macro_dom-like"/>
</dbReference>
<dbReference type="EMBL" id="CP003642">
    <property type="protein sequence ID" value="AFZ23167.1"/>
    <property type="molecule type" value="Genomic_DNA"/>
</dbReference>
<sequence>MIEIIEGDITQLAVDAIVNAANEELMTGGGVCGAIHRAAGPGLWEECRQIRGCEPGAAKITKGYNLPAKWVIHTVGPVWSGGNYDEDEVLASCYRHSLALANEYQIKTIAFPAISTGAYGFPMVRASKIAVTEVNKFLHSHNLPEQVIFVCFGKSAYDSYLDVMKESAEI</sequence>
<dbReference type="GO" id="GO:0019213">
    <property type="term" value="F:deacetylase activity"/>
    <property type="evidence" value="ECO:0007669"/>
    <property type="project" value="TreeGrafter"/>
</dbReference>
<dbReference type="PROSITE" id="PS51154">
    <property type="entry name" value="MACRO"/>
    <property type="match status" value="1"/>
</dbReference>
<dbReference type="RefSeq" id="WP_015206423.1">
    <property type="nucleotide sequence ID" value="NC_019757.1"/>
</dbReference>
<dbReference type="Proteomes" id="UP000010475">
    <property type="component" value="Chromosome"/>
</dbReference>
<name>K9WUH5_9NOST</name>
<dbReference type="HOGENOM" id="CLU_046550_5_1_3"/>
<organism evidence="2 3">
    <name type="scientific">Cylindrospermum stagnale PCC 7417</name>
    <dbReference type="NCBI Taxonomy" id="56107"/>
    <lineage>
        <taxon>Bacteria</taxon>
        <taxon>Bacillati</taxon>
        <taxon>Cyanobacteriota</taxon>
        <taxon>Cyanophyceae</taxon>
        <taxon>Nostocales</taxon>
        <taxon>Nostocaceae</taxon>
        <taxon>Cylindrospermum</taxon>
    </lineage>
</organism>
<dbReference type="OrthoDB" id="571198at2"/>
<evidence type="ECO:0000313" key="2">
    <source>
        <dbReference type="EMBL" id="AFZ23167.1"/>
    </source>
</evidence>
<dbReference type="PATRIC" id="fig|56107.3.peg.942"/>
<gene>
    <name evidence="2" type="ORF">Cylst_0841</name>
</gene>
<dbReference type="SMART" id="SM00506">
    <property type="entry name" value="A1pp"/>
    <property type="match status" value="1"/>
</dbReference>
<evidence type="ECO:0000313" key="3">
    <source>
        <dbReference type="Proteomes" id="UP000010475"/>
    </source>
</evidence>